<accession>A0A9D1QSP2</accession>
<evidence type="ECO:0000256" key="2">
    <source>
        <dbReference type="SAM" id="SignalP"/>
    </source>
</evidence>
<comment type="caution">
    <text evidence="3">The sequence shown here is derived from an EMBL/GenBank/DDBJ whole genome shotgun (WGS) entry which is preliminary data.</text>
</comment>
<reference evidence="3" key="1">
    <citation type="journal article" date="2021" name="PeerJ">
        <title>Extensive microbial diversity within the chicken gut microbiome revealed by metagenomics and culture.</title>
        <authorList>
            <person name="Gilroy R."/>
            <person name="Ravi A."/>
            <person name="Getino M."/>
            <person name="Pursley I."/>
            <person name="Horton D.L."/>
            <person name="Alikhan N.F."/>
            <person name="Baker D."/>
            <person name="Gharbi K."/>
            <person name="Hall N."/>
            <person name="Watson M."/>
            <person name="Adriaenssens E.M."/>
            <person name="Foster-Nyarko E."/>
            <person name="Jarju S."/>
            <person name="Secka A."/>
            <person name="Antonio M."/>
            <person name="Oren A."/>
            <person name="Chaudhuri R.R."/>
            <person name="La Ragione R."/>
            <person name="Hildebrand F."/>
            <person name="Pallen M.J."/>
        </authorList>
    </citation>
    <scope>NUCLEOTIDE SEQUENCE</scope>
    <source>
        <strain evidence="3">CHK173-259</strain>
    </source>
</reference>
<feature type="chain" id="PRO_5038952485" evidence="2">
    <location>
        <begin position="30"/>
        <end position="195"/>
    </location>
</feature>
<reference evidence="3" key="2">
    <citation type="submission" date="2021-04" db="EMBL/GenBank/DDBJ databases">
        <authorList>
            <person name="Gilroy R."/>
        </authorList>
    </citation>
    <scope>NUCLEOTIDE SEQUENCE</scope>
    <source>
        <strain evidence="3">CHK173-259</strain>
    </source>
</reference>
<dbReference type="PROSITE" id="PS51257">
    <property type="entry name" value="PROKAR_LIPOPROTEIN"/>
    <property type="match status" value="1"/>
</dbReference>
<sequence length="195" mass="20452">MQRVFSLGALLVAVLGLAGCAKTTSPAKATQRQTTVTKSTTQAISLTNYRHLELGATKGGAAEKTVKALFGKPHQTTTTTIPGVKSPATQISWTNVDRSLRGATVTITFLDGRAVGKSYAHAKIGRPISTQNYDAIKIGMSPANVRKKLGHPTGETVLSYGAPGSQVLTYSDGQAKVTFTFGNDALLSKTKTAQS</sequence>
<evidence type="ECO:0000256" key="1">
    <source>
        <dbReference type="ARBA" id="ARBA00022729"/>
    </source>
</evidence>
<gene>
    <name evidence="3" type="ORF">H9875_08270</name>
</gene>
<dbReference type="Pfam" id="PF12978">
    <property type="entry name" value="DUF3862"/>
    <property type="match status" value="1"/>
</dbReference>
<dbReference type="InterPro" id="IPR024418">
    <property type="entry name" value="DUF3862"/>
</dbReference>
<dbReference type="Gene3D" id="3.30.1450.10">
    <property type="match status" value="2"/>
</dbReference>
<dbReference type="Proteomes" id="UP000886822">
    <property type="component" value="Unassembled WGS sequence"/>
</dbReference>
<dbReference type="AlphaFoldDB" id="A0A9D1QSP2"/>
<protein>
    <submittedName>
        <fullName evidence="3">DUF3862 domain-containing protein</fullName>
    </submittedName>
</protein>
<dbReference type="InterPro" id="IPR037873">
    <property type="entry name" value="BamE-like"/>
</dbReference>
<dbReference type="EMBL" id="DXGJ01000063">
    <property type="protein sequence ID" value="HIW72602.1"/>
    <property type="molecule type" value="Genomic_DNA"/>
</dbReference>
<keyword evidence="1 2" id="KW-0732">Signal</keyword>
<evidence type="ECO:0000313" key="4">
    <source>
        <dbReference type="Proteomes" id="UP000886822"/>
    </source>
</evidence>
<feature type="signal peptide" evidence="2">
    <location>
        <begin position="1"/>
        <end position="29"/>
    </location>
</feature>
<proteinExistence type="predicted"/>
<organism evidence="3 4">
    <name type="scientific">Candidatus Levilactobacillus faecigallinarum</name>
    <dbReference type="NCBI Taxonomy" id="2838638"/>
    <lineage>
        <taxon>Bacteria</taxon>
        <taxon>Bacillati</taxon>
        <taxon>Bacillota</taxon>
        <taxon>Bacilli</taxon>
        <taxon>Lactobacillales</taxon>
        <taxon>Lactobacillaceae</taxon>
        <taxon>Levilactobacillus</taxon>
    </lineage>
</organism>
<name>A0A9D1QSP2_9LACO</name>
<evidence type="ECO:0000313" key="3">
    <source>
        <dbReference type="EMBL" id="HIW72602.1"/>
    </source>
</evidence>